<dbReference type="InterPro" id="IPR027417">
    <property type="entry name" value="P-loop_NTPase"/>
</dbReference>
<protein>
    <submittedName>
        <fullName evidence="5">(4Fe-4S)-binding protein</fullName>
    </submittedName>
</protein>
<dbReference type="EMBL" id="PGXC01000025">
    <property type="protein sequence ID" value="PKK89100.1"/>
    <property type="molecule type" value="Genomic_DNA"/>
</dbReference>
<dbReference type="Proteomes" id="UP000233256">
    <property type="component" value="Unassembled WGS sequence"/>
</dbReference>
<accession>A0A2N1PL97</accession>
<feature type="domain" description="4Fe-4S ferredoxin-type" evidence="4">
    <location>
        <begin position="60"/>
        <end position="84"/>
    </location>
</feature>
<dbReference type="InterPro" id="IPR002586">
    <property type="entry name" value="CobQ/CobB/MinD/ParA_Nub-bd_dom"/>
</dbReference>
<dbReference type="PROSITE" id="PS51257">
    <property type="entry name" value="PROKAR_LIPOPROTEIN"/>
    <property type="match status" value="1"/>
</dbReference>
<dbReference type="PANTHER" id="PTHR43063">
    <property type="entry name" value="4FE-4S CLUSTER CONTAINING PARA FAMILY ATPASE PROTEIN"/>
    <property type="match status" value="1"/>
</dbReference>
<reference evidence="5 6" key="1">
    <citation type="journal article" date="2017" name="ISME J.">
        <title>Potential for microbial H2 and metal transformations associated with novel bacteria and archaea in deep terrestrial subsurface sediments.</title>
        <authorList>
            <person name="Hernsdorf A.W."/>
            <person name="Amano Y."/>
            <person name="Miyakawa K."/>
            <person name="Ise K."/>
            <person name="Suzuki Y."/>
            <person name="Anantharaman K."/>
            <person name="Probst A."/>
            <person name="Burstein D."/>
            <person name="Thomas B.C."/>
            <person name="Banfield J.F."/>
        </authorList>
    </citation>
    <scope>NUCLEOTIDE SEQUENCE [LARGE SCALE GENOMIC DNA]</scope>
    <source>
        <strain evidence="5">HGW-Wallbacteria-1</strain>
    </source>
</reference>
<evidence type="ECO:0000259" key="4">
    <source>
        <dbReference type="PROSITE" id="PS51379"/>
    </source>
</evidence>
<dbReference type="SUPFAM" id="SSF52540">
    <property type="entry name" value="P-loop containing nucleoside triphosphate hydrolases"/>
    <property type="match status" value="1"/>
</dbReference>
<dbReference type="Gene3D" id="3.30.70.20">
    <property type="match status" value="1"/>
</dbReference>
<comment type="caution">
    <text evidence="5">The sequence shown here is derived from an EMBL/GenBank/DDBJ whole genome shotgun (WGS) entry which is preliminary data.</text>
</comment>
<dbReference type="PROSITE" id="PS00198">
    <property type="entry name" value="4FE4S_FER_1"/>
    <property type="match status" value="1"/>
</dbReference>
<organism evidence="5 6">
    <name type="scientific">Candidatus Wallbacteria bacterium HGW-Wallbacteria-1</name>
    <dbReference type="NCBI Taxonomy" id="2013854"/>
    <lineage>
        <taxon>Bacteria</taxon>
        <taxon>Candidatus Walliibacteriota</taxon>
    </lineage>
</organism>
<keyword evidence="1" id="KW-0479">Metal-binding</keyword>
<feature type="domain" description="4Fe-4S ferredoxin-type" evidence="4">
    <location>
        <begin position="89"/>
        <end position="118"/>
    </location>
</feature>
<dbReference type="CDD" id="cd03110">
    <property type="entry name" value="SIMIBI_bact_arch"/>
    <property type="match status" value="1"/>
</dbReference>
<dbReference type="AlphaFoldDB" id="A0A2N1PL97"/>
<evidence type="ECO:0000256" key="1">
    <source>
        <dbReference type="ARBA" id="ARBA00022723"/>
    </source>
</evidence>
<evidence type="ECO:0000256" key="2">
    <source>
        <dbReference type="ARBA" id="ARBA00023004"/>
    </source>
</evidence>
<dbReference type="InterPro" id="IPR017900">
    <property type="entry name" value="4Fe4S_Fe_S_CS"/>
</dbReference>
<dbReference type="Gene3D" id="3.40.50.300">
    <property type="entry name" value="P-loop containing nucleotide triphosphate hydrolases"/>
    <property type="match status" value="2"/>
</dbReference>
<dbReference type="PROSITE" id="PS51379">
    <property type="entry name" value="4FE4S_FER_2"/>
    <property type="match status" value="2"/>
</dbReference>
<gene>
    <name evidence="5" type="ORF">CVV64_15855</name>
</gene>
<sequence>MRIAVASGKGGTGKTTVSVALALACAPLMPTQYVDCDVEEPNGHLSIKPLIQFSEEVSVPVPSVWSDLCNDCGVCGDVCQYGAIAPLGGKAMVFEELCHGCGGCALLCPAGAISEINRRIGTVESGLADKLQFIQGRIDVGVAMSPPVIRDARALSDRLIAANQFSFGFISGRAADTRFLQIIDSPPGTSCSMVTAVRGCDFVVMVTEPTPFGLHDMILAIETVREMGIRTGVVINKCDMGDSRTTAYCRENDIPVLLEIPQSRHIAAVCSGGETLLKAVPAIRPKLIEMHEIIRTGGSRNGRK</sequence>
<dbReference type="PANTHER" id="PTHR43063:SF1">
    <property type="entry name" value="4FE-4S CLUSTER CONTAINING PARA FAMILY ATPASE PROTEIN"/>
    <property type="match status" value="1"/>
</dbReference>
<proteinExistence type="predicted"/>
<dbReference type="InterPro" id="IPR017896">
    <property type="entry name" value="4Fe4S_Fe-S-bd"/>
</dbReference>
<keyword evidence="2" id="KW-0408">Iron</keyword>
<dbReference type="GO" id="GO:0051536">
    <property type="term" value="F:iron-sulfur cluster binding"/>
    <property type="evidence" value="ECO:0007669"/>
    <property type="project" value="UniProtKB-KW"/>
</dbReference>
<evidence type="ECO:0000256" key="3">
    <source>
        <dbReference type="ARBA" id="ARBA00023014"/>
    </source>
</evidence>
<dbReference type="GO" id="GO:0046872">
    <property type="term" value="F:metal ion binding"/>
    <property type="evidence" value="ECO:0007669"/>
    <property type="project" value="UniProtKB-KW"/>
</dbReference>
<dbReference type="Pfam" id="PF00037">
    <property type="entry name" value="Fer4"/>
    <property type="match status" value="1"/>
</dbReference>
<name>A0A2N1PL97_9BACT</name>
<evidence type="ECO:0000313" key="5">
    <source>
        <dbReference type="EMBL" id="PKK89100.1"/>
    </source>
</evidence>
<dbReference type="Pfam" id="PF01656">
    <property type="entry name" value="CbiA"/>
    <property type="match status" value="1"/>
</dbReference>
<keyword evidence="3" id="KW-0411">Iron-sulfur</keyword>
<evidence type="ECO:0000313" key="6">
    <source>
        <dbReference type="Proteomes" id="UP000233256"/>
    </source>
</evidence>